<organism evidence="4 5">
    <name type="scientific">Sphaerotilus sulfidivorans</name>
    <dbReference type="NCBI Taxonomy" id="639200"/>
    <lineage>
        <taxon>Bacteria</taxon>
        <taxon>Pseudomonadati</taxon>
        <taxon>Pseudomonadota</taxon>
        <taxon>Betaproteobacteria</taxon>
        <taxon>Burkholderiales</taxon>
        <taxon>Sphaerotilaceae</taxon>
        <taxon>Sphaerotilus</taxon>
    </lineage>
</organism>
<reference evidence="3 6" key="2">
    <citation type="submission" date="2024-06" db="EMBL/GenBank/DDBJ databases">
        <title>Genomic Encyclopedia of Type Strains, Phase IV (KMG-IV): sequencing the most valuable type-strain genomes for metagenomic binning, comparative biology and taxonomic classification.</title>
        <authorList>
            <person name="Goeker M."/>
        </authorList>
    </citation>
    <scope>NUCLEOTIDE SEQUENCE [LARGE SCALE GENOMIC DNA]</scope>
    <source>
        <strain evidence="3 6">D-501</strain>
    </source>
</reference>
<dbReference type="EMBL" id="JBEPLS010000024">
    <property type="protein sequence ID" value="MET3605805.1"/>
    <property type="molecule type" value="Genomic_DNA"/>
</dbReference>
<geneLocation type="plasmid" evidence="5">
    <name>psna507_unt13</name>
</geneLocation>
<feature type="domain" description="DUF3322" evidence="2">
    <location>
        <begin position="8"/>
        <end position="189"/>
    </location>
</feature>
<dbReference type="OrthoDB" id="322908at2"/>
<dbReference type="PIRSF" id="PIRSF028408">
    <property type="entry name" value="UCP028408"/>
    <property type="match status" value="1"/>
</dbReference>
<reference evidence="4 5" key="1">
    <citation type="submission" date="2019-02" db="EMBL/GenBank/DDBJ databases">
        <title>Complete Genome Sequence and Methylome Analysis of Sphaerotilus natans subsp. sulfidivorans D-507.</title>
        <authorList>
            <person name="Fomenkov A."/>
            <person name="Gridneva E."/>
            <person name="Smolyakov D."/>
            <person name="Dubinina G."/>
            <person name="Vincze T."/>
            <person name="Grabovich M."/>
            <person name="Roberts R.J."/>
        </authorList>
    </citation>
    <scope>NUCLEOTIDE SEQUENCE [LARGE SCALE GENOMIC DNA]</scope>
    <source>
        <strain evidence="4 5">D-507</strain>
        <plasmid evidence="5">psna507_unt13</plasmid>
        <plasmid evidence="4">pSna507_unt13</plasmid>
    </source>
</reference>
<dbReference type="InterPro" id="IPR024537">
    <property type="entry name" value="DUF3322"/>
</dbReference>
<evidence type="ECO:0000313" key="6">
    <source>
        <dbReference type="Proteomes" id="UP001549111"/>
    </source>
</evidence>
<dbReference type="KEGG" id="snn:EWH46_00200"/>
<keyword evidence="6" id="KW-1185">Reference proteome</keyword>
<dbReference type="Pfam" id="PF09983">
    <property type="entry name" value="JetD_C"/>
    <property type="match status" value="1"/>
</dbReference>
<gene>
    <name evidence="3" type="ORF">ABIC99_003639</name>
    <name evidence="4" type="ORF">EWH46_00200</name>
</gene>
<dbReference type="Pfam" id="PF11795">
    <property type="entry name" value="DUF3322"/>
    <property type="match status" value="1"/>
</dbReference>
<geneLocation type="plasmid" evidence="4">
    <name>pSna507_unt13</name>
</geneLocation>
<sequence length="399" mass="45096">MAKKLQTPEQVKNGLTVRYQNQHRAWLGGAGTWPLEINLGTPTEADFAADISAVRRWVDAWSSWRGVGELHQERRQFMRIGVQTLPSRVILRGPEEVAAWCGQAQRWQRAALRCADLVSHWPRLQERHGLGRHFDVLADYSESDYTRLHTALAWLLSNPASGLHVRQLPLEGIDTKWLEQRKRLIVDLLGLIRNSETETDFHTACGLVRAPHRVRMRILCPIMRKQVGGLRDIEAPVSELAALSLNPQVVLLVENQETGLALQDMPGVVSFMRLGAAVSVLGSIPWLAGRPAVYWGDIDTHGLAILARARRVLPSTRSVMMDAATLERYIELTVQEPTQHADAELPELTLEEINVFKGLRSGRWGERIRLEQERITWPDAMRELQIVLEQARRHATAAP</sequence>
<keyword evidence="4" id="KW-0614">Plasmid</keyword>
<evidence type="ECO:0000313" key="3">
    <source>
        <dbReference type="EMBL" id="MET3605805.1"/>
    </source>
</evidence>
<evidence type="ECO:0000313" key="4">
    <source>
        <dbReference type="EMBL" id="QEM99335.1"/>
    </source>
</evidence>
<proteinExistence type="predicted"/>
<evidence type="ECO:0008006" key="7">
    <source>
        <dbReference type="Google" id="ProtNLM"/>
    </source>
</evidence>
<dbReference type="Proteomes" id="UP000323522">
    <property type="component" value="Plasmid pSna507_unt13"/>
</dbReference>
<dbReference type="Proteomes" id="UP001549111">
    <property type="component" value="Unassembled WGS sequence"/>
</dbReference>
<name>A0A5C1PXK5_9BURK</name>
<evidence type="ECO:0000259" key="2">
    <source>
        <dbReference type="Pfam" id="PF11795"/>
    </source>
</evidence>
<dbReference type="EMBL" id="CP035707">
    <property type="protein sequence ID" value="QEM99335.1"/>
    <property type="molecule type" value="Genomic_DNA"/>
</dbReference>
<dbReference type="RefSeq" id="WP_149501975.1">
    <property type="nucleotide sequence ID" value="NZ_CP035707.1"/>
</dbReference>
<accession>A0A5C1PXK5</accession>
<feature type="domain" description="Wadjet protein JetD C-terminal" evidence="1">
    <location>
        <begin position="206"/>
        <end position="383"/>
    </location>
</feature>
<evidence type="ECO:0000259" key="1">
    <source>
        <dbReference type="Pfam" id="PF09983"/>
    </source>
</evidence>
<dbReference type="InterPro" id="IPR014544">
    <property type="entry name" value="UCP028408"/>
</dbReference>
<dbReference type="AlphaFoldDB" id="A0A5C1PXK5"/>
<evidence type="ECO:0000313" key="5">
    <source>
        <dbReference type="Proteomes" id="UP000323522"/>
    </source>
</evidence>
<dbReference type="InterPro" id="IPR024534">
    <property type="entry name" value="JetD_C"/>
</dbReference>
<protein>
    <recommendedName>
        <fullName evidence="7">DUF3322 and DUF2220 domain-containing protein</fullName>
    </recommendedName>
</protein>